<dbReference type="NCBIfam" id="TIGR02937">
    <property type="entry name" value="sigma70-ECF"/>
    <property type="match status" value="1"/>
</dbReference>
<evidence type="ECO:0000256" key="3">
    <source>
        <dbReference type="ARBA" id="ARBA00023082"/>
    </source>
</evidence>
<dbReference type="Pfam" id="PF08281">
    <property type="entry name" value="Sigma70_r4_2"/>
    <property type="match status" value="1"/>
</dbReference>
<dbReference type="GO" id="GO:0006352">
    <property type="term" value="P:DNA-templated transcription initiation"/>
    <property type="evidence" value="ECO:0007669"/>
    <property type="project" value="InterPro"/>
</dbReference>
<dbReference type="Gene3D" id="1.10.1740.10">
    <property type="match status" value="1"/>
</dbReference>
<evidence type="ECO:0000256" key="1">
    <source>
        <dbReference type="ARBA" id="ARBA00010641"/>
    </source>
</evidence>
<dbReference type="InterPro" id="IPR013249">
    <property type="entry name" value="RNA_pol_sigma70_r4_t2"/>
</dbReference>
<dbReference type="SUPFAM" id="SSF88946">
    <property type="entry name" value="Sigma2 domain of RNA polymerase sigma factors"/>
    <property type="match status" value="1"/>
</dbReference>
<feature type="domain" description="RNA polymerase sigma-70 region 2" evidence="5">
    <location>
        <begin position="27"/>
        <end position="92"/>
    </location>
</feature>
<accession>A0A1H7UIL8</accession>
<dbReference type="STRING" id="332977.SAMN05421740_1162"/>
<gene>
    <name evidence="7" type="ORF">SAMN05421740_1162</name>
</gene>
<keyword evidence="4" id="KW-0804">Transcription</keyword>
<name>A0A1H7UIL8_9SPHI</name>
<dbReference type="InterPro" id="IPR013325">
    <property type="entry name" value="RNA_pol_sigma_r2"/>
</dbReference>
<dbReference type="InterPro" id="IPR039425">
    <property type="entry name" value="RNA_pol_sigma-70-like"/>
</dbReference>
<keyword evidence="2" id="KW-0805">Transcription regulation</keyword>
<feature type="domain" description="RNA polymerase sigma factor 70 region 4 type 2" evidence="6">
    <location>
        <begin position="123"/>
        <end position="175"/>
    </location>
</feature>
<dbReference type="GO" id="GO:0003677">
    <property type="term" value="F:DNA binding"/>
    <property type="evidence" value="ECO:0007669"/>
    <property type="project" value="InterPro"/>
</dbReference>
<evidence type="ECO:0000259" key="6">
    <source>
        <dbReference type="Pfam" id="PF08281"/>
    </source>
</evidence>
<dbReference type="AlphaFoldDB" id="A0A1H7UIL8"/>
<evidence type="ECO:0000313" key="7">
    <source>
        <dbReference type="EMBL" id="SEL96659.1"/>
    </source>
</evidence>
<keyword evidence="3" id="KW-0731">Sigma factor</keyword>
<dbReference type="PANTHER" id="PTHR43133:SF46">
    <property type="entry name" value="RNA POLYMERASE SIGMA-70 FACTOR ECF SUBFAMILY"/>
    <property type="match status" value="1"/>
</dbReference>
<dbReference type="Gene3D" id="1.10.10.10">
    <property type="entry name" value="Winged helix-like DNA-binding domain superfamily/Winged helix DNA-binding domain"/>
    <property type="match status" value="1"/>
</dbReference>
<evidence type="ECO:0000256" key="4">
    <source>
        <dbReference type="ARBA" id="ARBA00023163"/>
    </source>
</evidence>
<keyword evidence="8" id="KW-1185">Reference proteome</keyword>
<comment type="similarity">
    <text evidence="1">Belongs to the sigma-70 factor family. ECF subfamily.</text>
</comment>
<dbReference type="OrthoDB" id="799938at2"/>
<evidence type="ECO:0000313" key="8">
    <source>
        <dbReference type="Proteomes" id="UP000198916"/>
    </source>
</evidence>
<organism evidence="7 8">
    <name type="scientific">Parapedobacter koreensis</name>
    <dbReference type="NCBI Taxonomy" id="332977"/>
    <lineage>
        <taxon>Bacteria</taxon>
        <taxon>Pseudomonadati</taxon>
        <taxon>Bacteroidota</taxon>
        <taxon>Sphingobacteriia</taxon>
        <taxon>Sphingobacteriales</taxon>
        <taxon>Sphingobacteriaceae</taxon>
        <taxon>Parapedobacter</taxon>
    </lineage>
</organism>
<evidence type="ECO:0000259" key="5">
    <source>
        <dbReference type="Pfam" id="PF04542"/>
    </source>
</evidence>
<dbReference type="RefSeq" id="WP_090609374.1">
    <property type="nucleotide sequence ID" value="NZ_FNZR01000016.1"/>
</dbReference>
<dbReference type="InterPro" id="IPR036388">
    <property type="entry name" value="WH-like_DNA-bd_sf"/>
</dbReference>
<proteinExistence type="inferred from homology"/>
<dbReference type="InterPro" id="IPR014284">
    <property type="entry name" value="RNA_pol_sigma-70_dom"/>
</dbReference>
<dbReference type="InterPro" id="IPR013324">
    <property type="entry name" value="RNA_pol_sigma_r3/r4-like"/>
</dbReference>
<dbReference type="GO" id="GO:0016987">
    <property type="term" value="F:sigma factor activity"/>
    <property type="evidence" value="ECO:0007669"/>
    <property type="project" value="UniProtKB-KW"/>
</dbReference>
<reference evidence="8" key="1">
    <citation type="submission" date="2016-10" db="EMBL/GenBank/DDBJ databases">
        <authorList>
            <person name="Varghese N."/>
            <person name="Submissions S."/>
        </authorList>
    </citation>
    <scope>NUCLEOTIDE SEQUENCE [LARGE SCALE GENOMIC DNA]</scope>
    <source>
        <strain evidence="8">Jip14</strain>
    </source>
</reference>
<dbReference type="EMBL" id="FNZR01000016">
    <property type="protein sequence ID" value="SEL96659.1"/>
    <property type="molecule type" value="Genomic_DNA"/>
</dbReference>
<sequence>MQARVSNVPELFKKVAGGDDAAFKQVYEYFFPKIHAFALRVLHDHEHAQEVAQEVMLAIWQMGNRLADIRNPDAFLKTLSKRRTIDAWRRLQMERTAEQLMQANWKESDEETEERILLNETRQIIEEAILLLPPQQRTVYQLCHQQGMKYEEAARQLDIAPGTVQVHMKLALKFLRSYLQQRIDVAVLLFVFNLSL</sequence>
<dbReference type="SUPFAM" id="SSF88659">
    <property type="entry name" value="Sigma3 and sigma4 domains of RNA polymerase sigma factors"/>
    <property type="match status" value="1"/>
</dbReference>
<dbReference type="PANTHER" id="PTHR43133">
    <property type="entry name" value="RNA POLYMERASE ECF-TYPE SIGMA FACTO"/>
    <property type="match status" value="1"/>
</dbReference>
<dbReference type="Pfam" id="PF04542">
    <property type="entry name" value="Sigma70_r2"/>
    <property type="match status" value="1"/>
</dbReference>
<dbReference type="Proteomes" id="UP000198916">
    <property type="component" value="Unassembled WGS sequence"/>
</dbReference>
<evidence type="ECO:0000256" key="2">
    <source>
        <dbReference type="ARBA" id="ARBA00023015"/>
    </source>
</evidence>
<dbReference type="InterPro" id="IPR007627">
    <property type="entry name" value="RNA_pol_sigma70_r2"/>
</dbReference>
<protein>
    <submittedName>
        <fullName evidence="7">RNA polymerase sigma-70 factor, ECF subfamily</fullName>
    </submittedName>
</protein>